<evidence type="ECO:0000313" key="1">
    <source>
        <dbReference type="Proteomes" id="UP000887575"/>
    </source>
</evidence>
<dbReference type="WBParaSite" id="MBELARI_LOCUS16366">
    <property type="protein sequence ID" value="MBELARI_LOCUS16366"/>
    <property type="gene ID" value="MBELARI_LOCUS16366"/>
</dbReference>
<evidence type="ECO:0000313" key="2">
    <source>
        <dbReference type="WBParaSite" id="MBELARI_LOCUS16366"/>
    </source>
</evidence>
<name>A0AAF3EQS6_9BILA</name>
<dbReference type="Proteomes" id="UP000887575">
    <property type="component" value="Unassembled WGS sequence"/>
</dbReference>
<protein>
    <submittedName>
        <fullName evidence="2">Uncharacterized protein</fullName>
    </submittedName>
</protein>
<proteinExistence type="predicted"/>
<dbReference type="AlphaFoldDB" id="A0AAF3EQS6"/>
<sequence>MFPYSKLPIKLKALSLKSTAIDDVPQLLRVNKKIRASLLQNGAFPPRKTDFLEVELPIYRKKISSESPYECVFAISFNGTTIPSFHISESEIEVVSGKIRWKISVPGRVFWSLMGKMISVRRFSLSCSPHFGHGDLAEREFENLLDRFYFLPNLHHVNEWEVTSDSVEFLELSFTRLFIQSFNQLKLKVDWEGKKEKDGKEVKRFLSTLSKCPKLASCSHFIWAGNQIPWRQVGSFNQKLLLYEIEAELWPKFVGSLGKLLAENRLQKEDRPGFLIQSKFGTNESVDELFEEFLDEIFYGIVGVEMLEEDEGKEAEEKEKLVKYLSDLRQKLAKLRLKDQALGVEICDKKRKNCFFRKDFPDQVQALGCASILPLNEKPKNGSQQFVYQIFLKYFRPSRKVSTNLDLPIARERKNSYSIIAKRKVSTDFVRKMSQLYEAKIQENGTRH</sequence>
<keyword evidence="1" id="KW-1185">Reference proteome</keyword>
<reference evidence="2" key="1">
    <citation type="submission" date="2024-02" db="UniProtKB">
        <authorList>
            <consortium name="WormBaseParasite"/>
        </authorList>
    </citation>
    <scope>IDENTIFICATION</scope>
</reference>
<organism evidence="1 2">
    <name type="scientific">Mesorhabditis belari</name>
    <dbReference type="NCBI Taxonomy" id="2138241"/>
    <lineage>
        <taxon>Eukaryota</taxon>
        <taxon>Metazoa</taxon>
        <taxon>Ecdysozoa</taxon>
        <taxon>Nematoda</taxon>
        <taxon>Chromadorea</taxon>
        <taxon>Rhabditida</taxon>
        <taxon>Rhabditina</taxon>
        <taxon>Rhabditomorpha</taxon>
        <taxon>Rhabditoidea</taxon>
        <taxon>Rhabditidae</taxon>
        <taxon>Mesorhabditinae</taxon>
        <taxon>Mesorhabditis</taxon>
    </lineage>
</organism>
<accession>A0AAF3EQS6</accession>